<dbReference type="AlphaFoldDB" id="A0A9D1WRD7"/>
<proteinExistence type="predicted"/>
<reference evidence="1" key="1">
    <citation type="journal article" date="2021" name="PeerJ">
        <title>Extensive microbial diversity within the chicken gut microbiome revealed by metagenomics and culture.</title>
        <authorList>
            <person name="Gilroy R."/>
            <person name="Ravi A."/>
            <person name="Getino M."/>
            <person name="Pursley I."/>
            <person name="Horton D.L."/>
            <person name="Alikhan N.F."/>
            <person name="Baker D."/>
            <person name="Gharbi K."/>
            <person name="Hall N."/>
            <person name="Watson M."/>
            <person name="Adriaenssens E.M."/>
            <person name="Foster-Nyarko E."/>
            <person name="Jarju S."/>
            <person name="Secka A."/>
            <person name="Antonio M."/>
            <person name="Oren A."/>
            <person name="Chaudhuri R.R."/>
            <person name="La Ragione R."/>
            <person name="Hildebrand F."/>
            <person name="Pallen M.J."/>
        </authorList>
    </citation>
    <scope>NUCLEOTIDE SEQUENCE</scope>
    <source>
        <strain evidence="1">CHK188-5543</strain>
    </source>
</reference>
<dbReference type="EMBL" id="DXES01000002">
    <property type="protein sequence ID" value="HIX64625.1"/>
    <property type="molecule type" value="Genomic_DNA"/>
</dbReference>
<accession>A0A9D1WRD7</accession>
<comment type="caution">
    <text evidence="1">The sequence shown here is derived from an EMBL/GenBank/DDBJ whole genome shotgun (WGS) entry which is preliminary data.</text>
</comment>
<protein>
    <submittedName>
        <fullName evidence="1">Uncharacterized protein</fullName>
    </submittedName>
</protein>
<sequence length="112" mass="12901">MKFVHTIPENGHENELLNIIPDTVDHAEKFEVRVACRRALDFAQIRPELMQRVENTGKLPMNELVEGTVVERKTFERHRKYLAAFLLAFTNGYEIIRGHLYQIAPKRGGGQA</sequence>
<reference evidence="1" key="2">
    <citation type="submission" date="2021-04" db="EMBL/GenBank/DDBJ databases">
        <authorList>
            <person name="Gilroy R."/>
        </authorList>
    </citation>
    <scope>NUCLEOTIDE SEQUENCE</scope>
    <source>
        <strain evidence="1">CHK188-5543</strain>
    </source>
</reference>
<dbReference type="Proteomes" id="UP000886800">
    <property type="component" value="Unassembled WGS sequence"/>
</dbReference>
<evidence type="ECO:0000313" key="2">
    <source>
        <dbReference type="Proteomes" id="UP000886800"/>
    </source>
</evidence>
<name>A0A9D1WRD7_9FIRM</name>
<organism evidence="1 2">
    <name type="scientific">Candidatus Anaerotruncus excrementipullorum</name>
    <dbReference type="NCBI Taxonomy" id="2838465"/>
    <lineage>
        <taxon>Bacteria</taxon>
        <taxon>Bacillati</taxon>
        <taxon>Bacillota</taxon>
        <taxon>Clostridia</taxon>
        <taxon>Eubacteriales</taxon>
        <taxon>Oscillospiraceae</taxon>
        <taxon>Anaerotruncus</taxon>
    </lineage>
</organism>
<evidence type="ECO:0000313" key="1">
    <source>
        <dbReference type="EMBL" id="HIX64625.1"/>
    </source>
</evidence>
<gene>
    <name evidence="1" type="ORF">H9736_00090</name>
</gene>